<dbReference type="GO" id="GO:0043022">
    <property type="term" value="F:ribosome binding"/>
    <property type="evidence" value="ECO:0007669"/>
    <property type="project" value="InterPro"/>
</dbReference>
<gene>
    <name evidence="2" type="ORF">MANT1106_LOCUS14070</name>
</gene>
<dbReference type="InterPro" id="IPR048670">
    <property type="entry name" value="IF5A-like_N"/>
</dbReference>
<dbReference type="GO" id="GO:0045901">
    <property type="term" value="P:positive regulation of translational elongation"/>
    <property type="evidence" value="ECO:0007669"/>
    <property type="project" value="InterPro"/>
</dbReference>
<dbReference type="SMART" id="SM01376">
    <property type="entry name" value="eIF-5a"/>
    <property type="match status" value="1"/>
</dbReference>
<dbReference type="Pfam" id="PF01287">
    <property type="entry name" value="eIF-5a"/>
    <property type="match status" value="1"/>
</dbReference>
<dbReference type="InterPro" id="IPR014722">
    <property type="entry name" value="Rib_uL2_dom2"/>
</dbReference>
<dbReference type="InterPro" id="IPR008991">
    <property type="entry name" value="Translation_prot_SH3-like_sf"/>
</dbReference>
<dbReference type="GO" id="GO:0045905">
    <property type="term" value="P:positive regulation of translational termination"/>
    <property type="evidence" value="ECO:0007669"/>
    <property type="project" value="InterPro"/>
</dbReference>
<dbReference type="Pfam" id="PF21485">
    <property type="entry name" value="IF5A-like_N"/>
    <property type="match status" value="1"/>
</dbReference>
<dbReference type="GO" id="GO:0003723">
    <property type="term" value="F:RNA binding"/>
    <property type="evidence" value="ECO:0007669"/>
    <property type="project" value="InterPro"/>
</dbReference>
<dbReference type="SUPFAM" id="SSF50249">
    <property type="entry name" value="Nucleic acid-binding proteins"/>
    <property type="match status" value="1"/>
</dbReference>
<dbReference type="InterPro" id="IPR001884">
    <property type="entry name" value="IF5A-like"/>
</dbReference>
<organism evidence="2">
    <name type="scientific">Mantoniella antarctica</name>
    <dbReference type="NCBI Taxonomy" id="81844"/>
    <lineage>
        <taxon>Eukaryota</taxon>
        <taxon>Viridiplantae</taxon>
        <taxon>Chlorophyta</taxon>
        <taxon>Mamiellophyceae</taxon>
        <taxon>Mamiellales</taxon>
        <taxon>Mamiellaceae</taxon>
        <taxon>Mantoniella</taxon>
    </lineage>
</organism>
<dbReference type="Gene3D" id="2.30.30.30">
    <property type="match status" value="1"/>
</dbReference>
<evidence type="ECO:0000313" key="2">
    <source>
        <dbReference type="EMBL" id="CAD8711384.1"/>
    </source>
</evidence>
<evidence type="ECO:0000259" key="1">
    <source>
        <dbReference type="SMART" id="SM01376"/>
    </source>
</evidence>
<dbReference type="AlphaFoldDB" id="A0A7S0SPD9"/>
<sequence>MAADEGQVVRVAPDALRKGGYAFIRGNPCRVAELEHLAKATANGNKRLRLRGPHVFTGKVYEDTLNLTAGFHGIDVPLTSKAAYGLLDCDADTGFLSLLTDSGDCKEDVGLVRNAEDGMFDEMGAEVLRRFQAGEALRLMVLSLLGKEVVVGVDVDPC</sequence>
<dbReference type="SUPFAM" id="SSF50104">
    <property type="entry name" value="Translation proteins SH3-like domain"/>
    <property type="match status" value="1"/>
</dbReference>
<accession>A0A7S0SPD9</accession>
<dbReference type="Gene3D" id="2.40.50.140">
    <property type="entry name" value="Nucleic acid-binding proteins"/>
    <property type="match status" value="1"/>
</dbReference>
<protein>
    <recommendedName>
        <fullName evidence="1">Translation initiation factor 5A C-terminal domain-containing protein</fullName>
    </recommendedName>
</protein>
<dbReference type="EMBL" id="HBFC01023408">
    <property type="protein sequence ID" value="CAD8711384.1"/>
    <property type="molecule type" value="Transcribed_RNA"/>
</dbReference>
<dbReference type="InterPro" id="IPR012340">
    <property type="entry name" value="NA-bd_OB-fold"/>
</dbReference>
<feature type="domain" description="Translation initiation factor 5A C-terminal" evidence="1">
    <location>
        <begin position="78"/>
        <end position="154"/>
    </location>
</feature>
<reference evidence="2" key="1">
    <citation type="submission" date="2021-01" db="EMBL/GenBank/DDBJ databases">
        <authorList>
            <person name="Corre E."/>
            <person name="Pelletier E."/>
            <person name="Niang G."/>
            <person name="Scheremetjew M."/>
            <person name="Finn R."/>
            <person name="Kale V."/>
            <person name="Holt S."/>
            <person name="Cochrane G."/>
            <person name="Meng A."/>
            <person name="Brown T."/>
            <person name="Cohen L."/>
        </authorList>
    </citation>
    <scope>NUCLEOTIDE SEQUENCE</scope>
    <source>
        <strain evidence="2">SL-175</strain>
    </source>
</reference>
<dbReference type="GO" id="GO:0003746">
    <property type="term" value="F:translation elongation factor activity"/>
    <property type="evidence" value="ECO:0007669"/>
    <property type="project" value="InterPro"/>
</dbReference>
<dbReference type="InterPro" id="IPR020189">
    <property type="entry name" value="IF5A_C"/>
</dbReference>
<proteinExistence type="predicted"/>
<dbReference type="PANTHER" id="PTHR11673">
    <property type="entry name" value="TRANSLATION INITIATION FACTOR 5A FAMILY MEMBER"/>
    <property type="match status" value="1"/>
</dbReference>
<name>A0A7S0SPD9_9CHLO</name>